<evidence type="ECO:0000256" key="1">
    <source>
        <dbReference type="SAM" id="Phobius"/>
    </source>
</evidence>
<evidence type="ECO:0008006" key="4">
    <source>
        <dbReference type="Google" id="ProtNLM"/>
    </source>
</evidence>
<sequence length="253" mass="29393">MSKTVEYRQTQVLFDKKWRRFLKYSWVFRFIPFVEGVFGNGSMAIGNVSERSDFDVLILAKRGRIFTARAFSIIFFGLLGVRRSKHDSGPSAADKVCLNHFVSPDSFRLTEEINGFWQLLYQKLVPVYGRPEILESFFLANQDWLEPRQFNLDLRHQHKASTGFKKLLEATLANGAGDYIEARLKNFQVKRIEKGLKKELNRPSVIRVITHDKNISDGVYALPPLIKYNDRELQFHPDPATIEIKQRDFFSLS</sequence>
<protein>
    <recommendedName>
        <fullName evidence="4">Polymerase nucleotidyl transferase domain-containing protein</fullName>
    </recommendedName>
</protein>
<dbReference type="Proteomes" id="UP000230903">
    <property type="component" value="Unassembled WGS sequence"/>
</dbReference>
<gene>
    <name evidence="2" type="ORF">COU10_04220</name>
</gene>
<reference evidence="3" key="1">
    <citation type="submission" date="2017-09" db="EMBL/GenBank/DDBJ databases">
        <title>Depth-based differentiation of microbial function through sediment-hosted aquifers and enrichment of novel symbionts in the deep terrestrial subsurface.</title>
        <authorList>
            <person name="Probst A.J."/>
            <person name="Ladd B."/>
            <person name="Jarett J.K."/>
            <person name="Geller-Mcgrath D.E."/>
            <person name="Sieber C.M.K."/>
            <person name="Emerson J.B."/>
            <person name="Anantharaman K."/>
            <person name="Thomas B.C."/>
            <person name="Malmstrom R."/>
            <person name="Stieglmeier M."/>
            <person name="Klingl A."/>
            <person name="Woyke T."/>
            <person name="Ryan C.M."/>
            <person name="Banfield J.F."/>
        </authorList>
    </citation>
    <scope>NUCLEOTIDE SEQUENCE [LARGE SCALE GENOMIC DNA]</scope>
</reference>
<comment type="caution">
    <text evidence="2">The sequence shown here is derived from an EMBL/GenBank/DDBJ whole genome shotgun (WGS) entry which is preliminary data.</text>
</comment>
<keyword evidence="1" id="KW-1133">Transmembrane helix</keyword>
<name>A0A2H0UM78_9BACT</name>
<evidence type="ECO:0000313" key="3">
    <source>
        <dbReference type="Proteomes" id="UP000230903"/>
    </source>
</evidence>
<accession>A0A2H0UM78</accession>
<dbReference type="AlphaFoldDB" id="A0A2H0UM78"/>
<keyword evidence="1" id="KW-0472">Membrane</keyword>
<keyword evidence="1" id="KW-0812">Transmembrane</keyword>
<dbReference type="EMBL" id="PFBC01000065">
    <property type="protein sequence ID" value="PIR87522.1"/>
    <property type="molecule type" value="Genomic_DNA"/>
</dbReference>
<feature type="transmembrane region" description="Helical" evidence="1">
    <location>
        <begin position="26"/>
        <end position="45"/>
    </location>
</feature>
<proteinExistence type="predicted"/>
<evidence type="ECO:0000313" key="2">
    <source>
        <dbReference type="EMBL" id="PIR87522.1"/>
    </source>
</evidence>
<feature type="transmembrane region" description="Helical" evidence="1">
    <location>
        <begin position="65"/>
        <end position="81"/>
    </location>
</feature>
<organism evidence="2 3">
    <name type="scientific">Candidatus Harrisonbacteria bacterium CG10_big_fil_rev_8_21_14_0_10_45_28</name>
    <dbReference type="NCBI Taxonomy" id="1974586"/>
    <lineage>
        <taxon>Bacteria</taxon>
        <taxon>Candidatus Harrisoniibacteriota</taxon>
    </lineage>
</organism>